<dbReference type="AlphaFoldDB" id="A0A4Z2G672"/>
<name>A0A4Z2G672_9TELE</name>
<evidence type="ECO:0000313" key="2">
    <source>
        <dbReference type="Proteomes" id="UP000314294"/>
    </source>
</evidence>
<organism evidence="1 2">
    <name type="scientific">Liparis tanakae</name>
    <name type="common">Tanaka's snailfish</name>
    <dbReference type="NCBI Taxonomy" id="230148"/>
    <lineage>
        <taxon>Eukaryota</taxon>
        <taxon>Metazoa</taxon>
        <taxon>Chordata</taxon>
        <taxon>Craniata</taxon>
        <taxon>Vertebrata</taxon>
        <taxon>Euteleostomi</taxon>
        <taxon>Actinopterygii</taxon>
        <taxon>Neopterygii</taxon>
        <taxon>Teleostei</taxon>
        <taxon>Neoteleostei</taxon>
        <taxon>Acanthomorphata</taxon>
        <taxon>Eupercaria</taxon>
        <taxon>Perciformes</taxon>
        <taxon>Cottioidei</taxon>
        <taxon>Cottales</taxon>
        <taxon>Liparidae</taxon>
        <taxon>Liparis</taxon>
    </lineage>
</organism>
<gene>
    <name evidence="1" type="ORF">EYF80_040723</name>
</gene>
<keyword evidence="2" id="KW-1185">Reference proteome</keyword>
<evidence type="ECO:0000313" key="1">
    <source>
        <dbReference type="EMBL" id="TNN49066.1"/>
    </source>
</evidence>
<sequence length="77" mass="8675">MSSVSRHAGPYGDWETTSISSHFWLQKANNDDKPETKMAADKMLKIEASKRQSTKTTGDVIGFLYADLKIKLRLLES</sequence>
<protein>
    <submittedName>
        <fullName evidence="1">Uncharacterized protein</fullName>
    </submittedName>
</protein>
<dbReference type="Proteomes" id="UP000314294">
    <property type="component" value="Unassembled WGS sequence"/>
</dbReference>
<accession>A0A4Z2G672</accession>
<reference evidence="1 2" key="1">
    <citation type="submission" date="2019-03" db="EMBL/GenBank/DDBJ databases">
        <title>First draft genome of Liparis tanakae, snailfish: a comprehensive survey of snailfish specific genes.</title>
        <authorList>
            <person name="Kim W."/>
            <person name="Song I."/>
            <person name="Jeong J.-H."/>
            <person name="Kim D."/>
            <person name="Kim S."/>
            <person name="Ryu S."/>
            <person name="Song J.Y."/>
            <person name="Lee S.K."/>
        </authorList>
    </citation>
    <scope>NUCLEOTIDE SEQUENCE [LARGE SCALE GENOMIC DNA]</scope>
    <source>
        <tissue evidence="1">Muscle</tissue>
    </source>
</reference>
<dbReference type="EMBL" id="SRLO01000670">
    <property type="protein sequence ID" value="TNN49066.1"/>
    <property type="molecule type" value="Genomic_DNA"/>
</dbReference>
<comment type="caution">
    <text evidence="1">The sequence shown here is derived from an EMBL/GenBank/DDBJ whole genome shotgun (WGS) entry which is preliminary data.</text>
</comment>
<proteinExistence type="predicted"/>